<gene>
    <name evidence="4" type="ORF">HNQ08_000881</name>
</gene>
<organism evidence="4 5">
    <name type="scientific">Deinococcus humi</name>
    <dbReference type="NCBI Taxonomy" id="662880"/>
    <lineage>
        <taxon>Bacteria</taxon>
        <taxon>Thermotogati</taxon>
        <taxon>Deinococcota</taxon>
        <taxon>Deinococci</taxon>
        <taxon>Deinococcales</taxon>
        <taxon>Deinococcaceae</taxon>
        <taxon>Deinococcus</taxon>
    </lineage>
</organism>
<protein>
    <recommendedName>
        <fullName evidence="3">Fibronectin type-III domain-containing protein</fullName>
    </recommendedName>
</protein>
<dbReference type="AlphaFoldDB" id="A0A7W8JU15"/>
<evidence type="ECO:0000313" key="5">
    <source>
        <dbReference type="Proteomes" id="UP000552709"/>
    </source>
</evidence>
<name>A0A7W8JU15_9DEIO</name>
<dbReference type="Proteomes" id="UP000552709">
    <property type="component" value="Unassembled WGS sequence"/>
</dbReference>
<dbReference type="Pfam" id="PF00041">
    <property type="entry name" value="fn3"/>
    <property type="match status" value="1"/>
</dbReference>
<proteinExistence type="predicted"/>
<dbReference type="CDD" id="cd00063">
    <property type="entry name" value="FN3"/>
    <property type="match status" value="1"/>
</dbReference>
<accession>A0A7W8JU15</accession>
<dbReference type="SUPFAM" id="SSF49265">
    <property type="entry name" value="Fibronectin type III"/>
    <property type="match status" value="1"/>
</dbReference>
<dbReference type="EMBL" id="JACHFL010000002">
    <property type="protein sequence ID" value="MBB5361796.1"/>
    <property type="molecule type" value="Genomic_DNA"/>
</dbReference>
<dbReference type="RefSeq" id="WP_184127877.1">
    <property type="nucleotide sequence ID" value="NZ_JACHFL010000002.1"/>
</dbReference>
<keyword evidence="5" id="KW-1185">Reference proteome</keyword>
<comment type="caution">
    <text evidence="4">The sequence shown here is derived from an EMBL/GenBank/DDBJ whole genome shotgun (WGS) entry which is preliminary data.</text>
</comment>
<keyword evidence="2" id="KW-0732">Signal</keyword>
<dbReference type="InterPro" id="IPR013783">
    <property type="entry name" value="Ig-like_fold"/>
</dbReference>
<dbReference type="SMART" id="SM00060">
    <property type="entry name" value="FN3"/>
    <property type="match status" value="1"/>
</dbReference>
<feature type="signal peptide" evidence="2">
    <location>
        <begin position="1"/>
        <end position="21"/>
    </location>
</feature>
<dbReference type="Gene3D" id="2.60.40.10">
    <property type="entry name" value="Immunoglobulins"/>
    <property type="match status" value="1"/>
</dbReference>
<feature type="chain" id="PRO_5030718776" description="Fibronectin type-III domain-containing protein" evidence="2">
    <location>
        <begin position="22"/>
        <end position="458"/>
    </location>
</feature>
<reference evidence="4 5" key="1">
    <citation type="submission" date="2020-08" db="EMBL/GenBank/DDBJ databases">
        <title>Genomic Encyclopedia of Type Strains, Phase IV (KMG-IV): sequencing the most valuable type-strain genomes for metagenomic binning, comparative biology and taxonomic classification.</title>
        <authorList>
            <person name="Goeker M."/>
        </authorList>
    </citation>
    <scope>NUCLEOTIDE SEQUENCE [LARGE SCALE GENOMIC DNA]</scope>
    <source>
        <strain evidence="4 5">DSM 27939</strain>
    </source>
</reference>
<evidence type="ECO:0000259" key="3">
    <source>
        <dbReference type="PROSITE" id="PS50853"/>
    </source>
</evidence>
<dbReference type="InterPro" id="IPR003961">
    <property type="entry name" value="FN3_dom"/>
</dbReference>
<evidence type="ECO:0000256" key="2">
    <source>
        <dbReference type="SAM" id="SignalP"/>
    </source>
</evidence>
<evidence type="ECO:0000313" key="4">
    <source>
        <dbReference type="EMBL" id="MBB5361796.1"/>
    </source>
</evidence>
<dbReference type="InterPro" id="IPR036116">
    <property type="entry name" value="FN3_sf"/>
</dbReference>
<evidence type="ECO:0000256" key="1">
    <source>
        <dbReference type="SAM" id="MobiDB-lite"/>
    </source>
</evidence>
<sequence length="458" mass="47018">MHTKKLTLGLLALTLSLASCGPGNPVPVTAPGNPTTFTATATNSTAVLLNWSAVPDASNFTLERKTNSGEYAMVAASVPGNTLSYSDTALTPSTAYTYRLKAVNSAGTSSGVERDVTTPAPGNPEFTLSAQPTALTVTAGRSGSAQIAVTRPANSEGSVTLSLEGASAGSGPSKIQGAFGGEAGTLLMLNVGAEVPVGPHTLTVRGKNGSIEKTVQITVNVERWAIVDDDDSSNNSNATNPAYVPDSVADKAIRAAMNAADRPFDVFVVPHGTGGYEPDIPDGPSATQLSKYSGVVYYSGSSFATAMTNDDLASMSTFVDAPGRKLILLSSAVLRNSVGGRNQLQVPDERFRPLLVARAGLAQTASGETITMPAYTLTGQANTVTQGLNVPVAARSFRSYMTPAAGTQTLFKENDQVIATGKATTGAGGSSKVIVAGFEINDVAQADANALLGRFLNF</sequence>
<feature type="region of interest" description="Disordered" evidence="1">
    <location>
        <begin position="151"/>
        <end position="171"/>
    </location>
</feature>
<dbReference type="PROSITE" id="PS51257">
    <property type="entry name" value="PROKAR_LIPOPROTEIN"/>
    <property type="match status" value="1"/>
</dbReference>
<dbReference type="PROSITE" id="PS50853">
    <property type="entry name" value="FN3"/>
    <property type="match status" value="1"/>
</dbReference>
<feature type="compositionally biased region" description="Polar residues" evidence="1">
    <location>
        <begin position="151"/>
        <end position="161"/>
    </location>
</feature>
<feature type="domain" description="Fibronectin type-III" evidence="3">
    <location>
        <begin position="30"/>
        <end position="122"/>
    </location>
</feature>